<dbReference type="AlphaFoldDB" id="A0A7G7CSA5"/>
<feature type="signal peptide" evidence="1">
    <location>
        <begin position="1"/>
        <end position="22"/>
    </location>
</feature>
<evidence type="ECO:0008006" key="4">
    <source>
        <dbReference type="Google" id="ProtNLM"/>
    </source>
</evidence>
<dbReference type="KEGG" id="cik:H0194_02895"/>
<keyword evidence="3" id="KW-1185">Reference proteome</keyword>
<protein>
    <recommendedName>
        <fullName evidence="4">Secreted protein</fullName>
    </recommendedName>
</protein>
<evidence type="ECO:0000313" key="2">
    <source>
        <dbReference type="EMBL" id="QNE90471.1"/>
    </source>
</evidence>
<gene>
    <name evidence="2" type="ORF">H0194_02895</name>
</gene>
<dbReference type="EMBL" id="CP059404">
    <property type="protein sequence ID" value="QNE90471.1"/>
    <property type="molecule type" value="Genomic_DNA"/>
</dbReference>
<keyword evidence="1" id="KW-0732">Signal</keyword>
<proteinExistence type="predicted"/>
<dbReference type="PROSITE" id="PS51257">
    <property type="entry name" value="PROKAR_LIPOPROTEIN"/>
    <property type="match status" value="1"/>
</dbReference>
<name>A0A7G7CSA5_9CORY</name>
<sequence length="191" mass="19851">MTRRSTTRAAVVAACCATAVLASSCSLLKGEQAPGSVAGGNGAEDIEVTSSTTPEFAPKEVPSQEVTGDLTVTTKDEGLGVEWTFQGVYNENAGGTVVTVLMKNLGDTKIPAEALDPPTLEVSDGAGGSTEVKQLDYNPEVNTSMQAPGLDLPLGAKSSANLQYLFDTQPANLWNARFTIGNVTWVGDLNI</sequence>
<dbReference type="Proteomes" id="UP000515743">
    <property type="component" value="Chromosome"/>
</dbReference>
<accession>A0A7G7CSA5</accession>
<evidence type="ECO:0000313" key="3">
    <source>
        <dbReference type="Proteomes" id="UP000515743"/>
    </source>
</evidence>
<reference evidence="2 3" key="1">
    <citation type="submission" date="2020-07" db="EMBL/GenBank/DDBJ databases">
        <title>Complete genome and description of Corynebacterium incognita strain Marseille-Q3630 sp. nov.</title>
        <authorList>
            <person name="Boxberger M."/>
        </authorList>
    </citation>
    <scope>NUCLEOTIDE SEQUENCE [LARGE SCALE GENOMIC DNA]</scope>
    <source>
        <strain evidence="2 3">Marseille-Q3630</strain>
    </source>
</reference>
<organism evidence="2 3">
    <name type="scientific">Corynebacterium incognita</name>
    <dbReference type="NCBI Taxonomy" id="2754725"/>
    <lineage>
        <taxon>Bacteria</taxon>
        <taxon>Bacillati</taxon>
        <taxon>Actinomycetota</taxon>
        <taxon>Actinomycetes</taxon>
        <taxon>Mycobacteriales</taxon>
        <taxon>Corynebacteriaceae</taxon>
        <taxon>Corynebacterium</taxon>
    </lineage>
</organism>
<evidence type="ECO:0000256" key="1">
    <source>
        <dbReference type="SAM" id="SignalP"/>
    </source>
</evidence>
<feature type="chain" id="PRO_5028908037" description="Secreted protein" evidence="1">
    <location>
        <begin position="23"/>
        <end position="191"/>
    </location>
</feature>